<dbReference type="GO" id="GO:0032259">
    <property type="term" value="P:methylation"/>
    <property type="evidence" value="ECO:0007669"/>
    <property type="project" value="UniProtKB-KW"/>
</dbReference>
<evidence type="ECO:0000259" key="3">
    <source>
        <dbReference type="Pfam" id="PF10017"/>
    </source>
</evidence>
<dbReference type="InterPro" id="IPR035094">
    <property type="entry name" value="EgtD"/>
</dbReference>
<dbReference type="SUPFAM" id="SSF53335">
    <property type="entry name" value="S-adenosyl-L-methionine-dependent methyltransferases"/>
    <property type="match status" value="1"/>
</dbReference>
<dbReference type="PIRSF" id="PIRSF018005">
    <property type="entry name" value="UCP018005"/>
    <property type="match status" value="1"/>
</dbReference>
<evidence type="ECO:0000256" key="1">
    <source>
        <dbReference type="ARBA" id="ARBA00022603"/>
    </source>
</evidence>
<dbReference type="InterPro" id="IPR051128">
    <property type="entry name" value="EgtD_Methyltrsf_superfamily"/>
</dbReference>
<accession>A0A3N4MD56</accession>
<dbReference type="NCBIfam" id="TIGR03438">
    <property type="entry name" value="egtD_ergothio"/>
    <property type="match status" value="1"/>
</dbReference>
<dbReference type="Pfam" id="PF10017">
    <property type="entry name" value="Methyltransf_33"/>
    <property type="match status" value="1"/>
</dbReference>
<reference evidence="5" key="1">
    <citation type="submission" date="2018-11" db="EMBL/GenBank/DDBJ databases">
        <title>Chitinophaga lutea sp.nov., isolate from arsenic contaminated soil.</title>
        <authorList>
            <person name="Zong Y."/>
        </authorList>
    </citation>
    <scope>NUCLEOTIDE SEQUENCE [LARGE SCALE GENOMIC DNA]</scope>
    <source>
        <strain evidence="5">YLT18</strain>
    </source>
</reference>
<dbReference type="EMBL" id="RMBX01000004">
    <property type="protein sequence ID" value="RPD41375.1"/>
    <property type="molecule type" value="Genomic_DNA"/>
</dbReference>
<dbReference type="AlphaFoldDB" id="A0A3N4MD56"/>
<gene>
    <name evidence="4" type="primary">egtD</name>
    <name evidence="4" type="ORF">EG028_08630</name>
</gene>
<dbReference type="InterPro" id="IPR019257">
    <property type="entry name" value="MeTrfase_dom"/>
</dbReference>
<feature type="domain" description="Histidine-specific methyltransferase SAM-dependent" evidence="3">
    <location>
        <begin position="20"/>
        <end position="326"/>
    </location>
</feature>
<dbReference type="OrthoDB" id="5289726at2"/>
<evidence type="ECO:0000256" key="2">
    <source>
        <dbReference type="ARBA" id="ARBA00022679"/>
    </source>
</evidence>
<keyword evidence="1 4" id="KW-0489">Methyltransferase</keyword>
<keyword evidence="2 4" id="KW-0808">Transferase</keyword>
<dbReference type="InterPro" id="IPR029063">
    <property type="entry name" value="SAM-dependent_MTases_sf"/>
</dbReference>
<dbReference type="PANTHER" id="PTHR43397:SF1">
    <property type="entry name" value="ERGOTHIONEINE BIOSYNTHESIS PROTEIN 1"/>
    <property type="match status" value="1"/>
</dbReference>
<evidence type="ECO:0000313" key="4">
    <source>
        <dbReference type="EMBL" id="RPD41375.1"/>
    </source>
</evidence>
<protein>
    <submittedName>
        <fullName evidence="4">L-histidine N(Alpha)-methyltransferase</fullName>
        <ecNumber evidence="4">2.1.1.44</ecNumber>
    </submittedName>
</protein>
<evidence type="ECO:0000313" key="5">
    <source>
        <dbReference type="Proteomes" id="UP000279089"/>
    </source>
</evidence>
<dbReference type="Proteomes" id="UP000279089">
    <property type="component" value="Unassembled WGS sequence"/>
</dbReference>
<dbReference type="InterPro" id="IPR017804">
    <property type="entry name" value="MeTrfase_EgtD-like"/>
</dbReference>
<dbReference type="PANTHER" id="PTHR43397">
    <property type="entry name" value="ERGOTHIONEINE BIOSYNTHESIS PROTEIN 1"/>
    <property type="match status" value="1"/>
</dbReference>
<comment type="caution">
    <text evidence="4">The sequence shown here is derived from an EMBL/GenBank/DDBJ whole genome shotgun (WGS) entry which is preliminary data.</text>
</comment>
<keyword evidence="5" id="KW-1185">Reference proteome</keyword>
<dbReference type="RefSeq" id="WP_120516324.1">
    <property type="nucleotide sequence ID" value="NZ_QXZY01000005.1"/>
</dbReference>
<name>A0A3N4MD56_9BACT</name>
<dbReference type="Gene3D" id="3.40.50.150">
    <property type="entry name" value="Vaccinia Virus protein VP39"/>
    <property type="match status" value="1"/>
</dbReference>
<dbReference type="GO" id="GO:0052706">
    <property type="term" value="F:L-histidine N(alpha)-methyltransferase activity"/>
    <property type="evidence" value="ECO:0007669"/>
    <property type="project" value="UniProtKB-EC"/>
</dbReference>
<dbReference type="EC" id="2.1.1.44" evidence="4"/>
<organism evidence="4 5">
    <name type="scientific">Chitinophaga barathri</name>
    <dbReference type="NCBI Taxonomy" id="1647451"/>
    <lineage>
        <taxon>Bacteria</taxon>
        <taxon>Pseudomonadati</taxon>
        <taxon>Bacteroidota</taxon>
        <taxon>Chitinophagia</taxon>
        <taxon>Chitinophagales</taxon>
        <taxon>Chitinophagaceae</taxon>
        <taxon>Chitinophaga</taxon>
    </lineage>
</organism>
<proteinExistence type="predicted"/>
<sequence length="328" mass="37564">MRTALAYHNTTIVEKQLLVFEKDVLEGLREVPKRLHSKYFYDATGDALFQQIMHCQEYYLTRCEMDILRGQTEQIVRAIRRQAPVFDLVELGAGDASKSFYLLKELLRTGAIDTYFPIDISRNIIAQLQQSLPVKLPGLQVTGLNGEYMDMLQAAGQITGRQKVVMFMGSSIGNFTPAEAVQFCAKLRQQLQPGDMLMIGFDLRKNPKTILDAYNDKAGITRAFNLNLLERINRELDGNFDVSQFEHYPTYDPLTGACKSFLISQKEQAVEIAGQTVRFGANEPIFMEISQKYTVEEINELASRSGFRPVEFFYDSKRWFTDVLWQCR</sequence>